<organism evidence="1 2">
    <name type="scientific">Caenispirillum salinarum AK4</name>
    <dbReference type="NCBI Taxonomy" id="1238182"/>
    <lineage>
        <taxon>Bacteria</taxon>
        <taxon>Pseudomonadati</taxon>
        <taxon>Pseudomonadota</taxon>
        <taxon>Alphaproteobacteria</taxon>
        <taxon>Rhodospirillales</taxon>
        <taxon>Novispirillaceae</taxon>
        <taxon>Caenispirillum</taxon>
    </lineage>
</organism>
<gene>
    <name evidence="1" type="ORF">C882_4411</name>
</gene>
<proteinExistence type="predicted"/>
<dbReference type="EMBL" id="ANHY01000008">
    <property type="protein sequence ID" value="EKV30452.1"/>
    <property type="molecule type" value="Genomic_DNA"/>
</dbReference>
<comment type="caution">
    <text evidence="1">The sequence shown here is derived from an EMBL/GenBank/DDBJ whole genome shotgun (WGS) entry which is preliminary data.</text>
</comment>
<accession>K9GYS9</accession>
<dbReference type="Proteomes" id="UP000009881">
    <property type="component" value="Unassembled WGS sequence"/>
</dbReference>
<reference evidence="1 2" key="1">
    <citation type="journal article" date="2013" name="Genome Announc.">
        <title>Draft Genome Sequence of an Alphaproteobacterium, Caenispirillum salinarum AK4(T), Isolated from a Solar Saltern.</title>
        <authorList>
            <person name="Khatri I."/>
            <person name="Singh A."/>
            <person name="Korpole S."/>
            <person name="Pinnaka A.K."/>
            <person name="Subramanian S."/>
        </authorList>
    </citation>
    <scope>NUCLEOTIDE SEQUENCE [LARGE SCALE GENOMIC DNA]</scope>
    <source>
        <strain evidence="1 2">AK4</strain>
    </source>
</reference>
<evidence type="ECO:0000313" key="1">
    <source>
        <dbReference type="EMBL" id="EKV30452.1"/>
    </source>
</evidence>
<keyword evidence="2" id="KW-1185">Reference proteome</keyword>
<dbReference type="AlphaFoldDB" id="K9GYS9"/>
<name>K9GYS9_9PROT</name>
<protein>
    <submittedName>
        <fullName evidence="1">Uncharacterized protein</fullName>
    </submittedName>
</protein>
<sequence length="39" mass="4672">MVHFHCVEPAFPCKPTAYPRAWRKRGTHAWRHRPGSFPR</sequence>
<evidence type="ECO:0000313" key="2">
    <source>
        <dbReference type="Proteomes" id="UP000009881"/>
    </source>
</evidence>